<feature type="domain" description="Nephrocystin 3-like N-terminal" evidence="4">
    <location>
        <begin position="318"/>
        <end position="490"/>
    </location>
</feature>
<evidence type="ECO:0000256" key="1">
    <source>
        <dbReference type="ARBA" id="ARBA00022737"/>
    </source>
</evidence>
<feature type="repeat" description="TPR" evidence="2">
    <location>
        <begin position="1012"/>
        <end position="1045"/>
    </location>
</feature>
<name>A0A1L9MW84_ASPTC</name>
<keyword evidence="6" id="KW-1185">Reference proteome</keyword>
<dbReference type="InterPro" id="IPR056884">
    <property type="entry name" value="NPHP3-like_N"/>
</dbReference>
<keyword evidence="1" id="KW-0677">Repeat</keyword>
<accession>A0A1L9MW84</accession>
<evidence type="ECO:0000259" key="3">
    <source>
        <dbReference type="Pfam" id="PF17109"/>
    </source>
</evidence>
<sequence length="1400" mass="157082">MTITIESHSQFVVTWDLALKRYTAAVGKQLDDPLLPHPSSVEELLDRLDSQNGHFGQFRQRKRSLFEILTCVCNPIERFGSMAASIASNAFPASGVCFSAITYLIDAAKDVSASYDAVMALFVTLKASLYSDFLVRLAIYDGSRMSDALQAKVVDILATLLEIFGQATKIVRAGLRGRILQFTKNTLLGSDKTLQGLVSKLDRLCQTEHQLVGAETLGETKKTNLAVENLSAVLNGASLVLEDNHGRLAQAQADLQRLVEGQNDLRQEVHRDISSLLGSFIGSGAKGNGDSDYLRTLLQPSVGPSDMYYNFARKRLSGTGEWIEAEVGFQAWLNKEQPLLWIHGPPGCGKSFLAEYIISNLKTRFPQGVDQGSEVSVGYYFFKDNNPQTRGLHQAFRDVAYQICLNDSVYAGHVATHCSAPGDICSLQSAWMTLFRDYFIEDDAGSRHAYIVLDGLDECMEADRQSLLEFLSELTADEAGSKPRVQFVMLGRPHLSADVADALQESVASISIDRSKNDDDIARYVEHSMRRSRNISRAPPSLRKEVMEFLVKNAQGMFLWVDLMTQELGRHNRASSIRECLQRPPKGLYEAMRRTLEGLSAYLKGDDPEELNTILGWVACASRPLSLREIESTLSLGSSDPEEIVGIESLLRLQFASFLTLVRDDGLTTADLQTEIDVSSLQIDDDHYEDAESFELEIDFNSNPETTEVTFCHASVGDFFRDENENKLSAGPDYVAIGVDIVESRISTLKACLQLVCDSNECPNLRNYALVWWYSHAKAVIPHIHRIGETDRQEIGSLLLKTLRDESVLEAWISLRDADNFWSLETLIPFSKLLDDKQFVNSLPADIRDWVLSSIQEPARLLVPAAECIAKKWLQGYQWDARTCMLIIYRIRCLFEGQADEEISDNPAASTVLDAAEWAKLPKTAEWNRRVAICLRDTSHYEEAQVYFEAALELDNQMWLARSGLAYLYSLSDQHKKSLELYKENIEILEAASENPEARDKLPHNVEDYDLADTYQSVGEELLSLGDRASALIYLEKALDVTTEGKFLSKYIQLLAEEKTPESHEKIIQQLKRLDTASGDNGATRLTECLSENSRMVWSSDFYQAIAFAARATDQLEWLECAYMTAIEVAKKQRDSVLAFSLQVSLADLFISYDNKESRAVEIWQMVMDFPATFMQGNLLMLYIQSLVSRYYGVYLFTRAIRAGPGTTESERYIHTLQRIAKRRVVHSDHVSEWAANNFATAILGLWYHRIDQPEKAREYCLPFVKKFVYAEHDAMSTYTASYAFAKLLLMMGEESTAIAILISVSCPEETAWICEARCGVSSATWEKGNICRECAVDLCDDCVRLVKEGKPTTANICSPDHSWARVPEPSAPLGPDDVRADEMVSIEDVKNKVKKQWGL</sequence>
<dbReference type="InterPro" id="IPR011990">
    <property type="entry name" value="TPR-like_helical_dom_sf"/>
</dbReference>
<dbReference type="InterPro" id="IPR031350">
    <property type="entry name" value="Goodbye_dom"/>
</dbReference>
<keyword evidence="2" id="KW-0802">TPR repeat</keyword>
<reference evidence="6" key="1">
    <citation type="journal article" date="2017" name="Genome Biol.">
        <title>Comparative genomics reveals high biological diversity and specific adaptations in the industrially and medically important fungal genus Aspergillus.</title>
        <authorList>
            <person name="de Vries R.P."/>
            <person name="Riley R."/>
            <person name="Wiebenga A."/>
            <person name="Aguilar-Osorio G."/>
            <person name="Amillis S."/>
            <person name="Uchima C.A."/>
            <person name="Anderluh G."/>
            <person name="Asadollahi M."/>
            <person name="Askin M."/>
            <person name="Barry K."/>
            <person name="Battaglia E."/>
            <person name="Bayram O."/>
            <person name="Benocci T."/>
            <person name="Braus-Stromeyer S.A."/>
            <person name="Caldana C."/>
            <person name="Canovas D."/>
            <person name="Cerqueira G.C."/>
            <person name="Chen F."/>
            <person name="Chen W."/>
            <person name="Choi C."/>
            <person name="Clum A."/>
            <person name="Dos Santos R.A."/>
            <person name="Damasio A.R."/>
            <person name="Diallinas G."/>
            <person name="Emri T."/>
            <person name="Fekete E."/>
            <person name="Flipphi M."/>
            <person name="Freyberg S."/>
            <person name="Gallo A."/>
            <person name="Gournas C."/>
            <person name="Habgood R."/>
            <person name="Hainaut M."/>
            <person name="Harispe M.L."/>
            <person name="Henrissat B."/>
            <person name="Hilden K.S."/>
            <person name="Hope R."/>
            <person name="Hossain A."/>
            <person name="Karabika E."/>
            <person name="Karaffa L."/>
            <person name="Karanyi Z."/>
            <person name="Krasevec N."/>
            <person name="Kuo A."/>
            <person name="Kusch H."/>
            <person name="LaButti K."/>
            <person name="Lagendijk E.L."/>
            <person name="Lapidus A."/>
            <person name="Levasseur A."/>
            <person name="Lindquist E."/>
            <person name="Lipzen A."/>
            <person name="Logrieco A.F."/>
            <person name="MacCabe A."/>
            <person name="Maekelae M.R."/>
            <person name="Malavazi I."/>
            <person name="Melin P."/>
            <person name="Meyer V."/>
            <person name="Mielnichuk N."/>
            <person name="Miskei M."/>
            <person name="Molnar A.P."/>
            <person name="Mule G."/>
            <person name="Ngan C.Y."/>
            <person name="Orejas M."/>
            <person name="Orosz E."/>
            <person name="Ouedraogo J.P."/>
            <person name="Overkamp K.M."/>
            <person name="Park H.-S."/>
            <person name="Perrone G."/>
            <person name="Piumi F."/>
            <person name="Punt P.J."/>
            <person name="Ram A.F."/>
            <person name="Ramon A."/>
            <person name="Rauscher S."/>
            <person name="Record E."/>
            <person name="Riano-Pachon D.M."/>
            <person name="Robert V."/>
            <person name="Roehrig J."/>
            <person name="Ruller R."/>
            <person name="Salamov A."/>
            <person name="Salih N.S."/>
            <person name="Samson R.A."/>
            <person name="Sandor E."/>
            <person name="Sanguinetti M."/>
            <person name="Schuetze T."/>
            <person name="Sepcic K."/>
            <person name="Shelest E."/>
            <person name="Sherlock G."/>
            <person name="Sophianopoulou V."/>
            <person name="Squina F.M."/>
            <person name="Sun H."/>
            <person name="Susca A."/>
            <person name="Todd R.B."/>
            <person name="Tsang A."/>
            <person name="Unkles S.E."/>
            <person name="van de Wiele N."/>
            <person name="van Rossen-Uffink D."/>
            <person name="Oliveira J.V."/>
            <person name="Vesth T.C."/>
            <person name="Visser J."/>
            <person name="Yu J.-H."/>
            <person name="Zhou M."/>
            <person name="Andersen M.R."/>
            <person name="Archer D.B."/>
            <person name="Baker S.E."/>
            <person name="Benoit I."/>
            <person name="Brakhage A.A."/>
            <person name="Braus G.H."/>
            <person name="Fischer R."/>
            <person name="Frisvad J.C."/>
            <person name="Goldman G.H."/>
            <person name="Houbraken J."/>
            <person name="Oakley B."/>
            <person name="Pocsi I."/>
            <person name="Scazzocchio C."/>
            <person name="Seiboth B."/>
            <person name="vanKuyk P.A."/>
            <person name="Wortman J."/>
            <person name="Dyer P.S."/>
            <person name="Grigoriev I.V."/>
        </authorList>
    </citation>
    <scope>NUCLEOTIDE SEQUENCE [LARGE SCALE GENOMIC DNA]</scope>
    <source>
        <strain evidence="6">CBS 134.48</strain>
    </source>
</reference>
<dbReference type="PANTHER" id="PTHR10039:SF17">
    <property type="entry name" value="FUNGAL STAND N-TERMINAL GOODBYE DOMAIN-CONTAINING PROTEIN-RELATED"/>
    <property type="match status" value="1"/>
</dbReference>
<dbReference type="Gene3D" id="3.40.50.300">
    <property type="entry name" value="P-loop containing nucleotide triphosphate hydrolases"/>
    <property type="match status" value="1"/>
</dbReference>
<dbReference type="Pfam" id="PF24883">
    <property type="entry name" value="NPHP3_N"/>
    <property type="match status" value="1"/>
</dbReference>
<feature type="domain" description="Fungal STAND N-terminal Goodbye" evidence="3">
    <location>
        <begin position="15"/>
        <end position="140"/>
    </location>
</feature>
<dbReference type="Proteomes" id="UP000184304">
    <property type="component" value="Unassembled WGS sequence"/>
</dbReference>
<dbReference type="Pfam" id="PF17109">
    <property type="entry name" value="Goodbye"/>
    <property type="match status" value="1"/>
</dbReference>
<dbReference type="InterPro" id="IPR019734">
    <property type="entry name" value="TPR_rpt"/>
</dbReference>
<dbReference type="Gene3D" id="1.25.40.10">
    <property type="entry name" value="Tetratricopeptide repeat domain"/>
    <property type="match status" value="1"/>
</dbReference>
<dbReference type="SUPFAM" id="SSF52540">
    <property type="entry name" value="P-loop containing nucleoside triphosphate hydrolases"/>
    <property type="match status" value="1"/>
</dbReference>
<proteinExistence type="predicted"/>
<gene>
    <name evidence="5" type="ORF">ASPTUDRAFT_177574</name>
</gene>
<dbReference type="SMART" id="SM00028">
    <property type="entry name" value="TPR"/>
    <property type="match status" value="3"/>
</dbReference>
<dbReference type="PANTHER" id="PTHR10039">
    <property type="entry name" value="AMELOGENIN"/>
    <property type="match status" value="1"/>
</dbReference>
<dbReference type="EMBL" id="KV878206">
    <property type="protein sequence ID" value="OJI81291.1"/>
    <property type="molecule type" value="Genomic_DNA"/>
</dbReference>
<dbReference type="InterPro" id="IPR027417">
    <property type="entry name" value="P-loop_NTPase"/>
</dbReference>
<dbReference type="OMA" id="EGEGWIW"/>
<organism evidence="5 6">
    <name type="scientific">Aspergillus tubingensis (strain CBS 134.48)</name>
    <dbReference type="NCBI Taxonomy" id="767770"/>
    <lineage>
        <taxon>Eukaryota</taxon>
        <taxon>Fungi</taxon>
        <taxon>Dikarya</taxon>
        <taxon>Ascomycota</taxon>
        <taxon>Pezizomycotina</taxon>
        <taxon>Eurotiomycetes</taxon>
        <taxon>Eurotiomycetidae</taxon>
        <taxon>Eurotiales</taxon>
        <taxon>Aspergillaceae</taxon>
        <taxon>Aspergillus</taxon>
        <taxon>Aspergillus subgen. Circumdati</taxon>
    </lineage>
</organism>
<dbReference type="SUPFAM" id="SSF48452">
    <property type="entry name" value="TPR-like"/>
    <property type="match status" value="1"/>
</dbReference>
<evidence type="ECO:0000256" key="2">
    <source>
        <dbReference type="PROSITE-ProRule" id="PRU00339"/>
    </source>
</evidence>
<evidence type="ECO:0000259" key="4">
    <source>
        <dbReference type="Pfam" id="PF24883"/>
    </source>
</evidence>
<dbReference type="OrthoDB" id="448455at2759"/>
<dbReference type="CDD" id="cd19757">
    <property type="entry name" value="Bbox1"/>
    <property type="match status" value="1"/>
</dbReference>
<evidence type="ECO:0008006" key="7">
    <source>
        <dbReference type="Google" id="ProtNLM"/>
    </source>
</evidence>
<evidence type="ECO:0000313" key="5">
    <source>
        <dbReference type="EMBL" id="OJI81291.1"/>
    </source>
</evidence>
<evidence type="ECO:0000313" key="6">
    <source>
        <dbReference type="Proteomes" id="UP000184304"/>
    </source>
</evidence>
<protein>
    <recommendedName>
        <fullName evidence="7">Fungal STAND N-terminal Goodbye domain-containing protein</fullName>
    </recommendedName>
</protein>
<dbReference type="VEuPathDB" id="FungiDB:ASPTUDRAFT_177574"/>
<dbReference type="PROSITE" id="PS50005">
    <property type="entry name" value="TPR"/>
    <property type="match status" value="1"/>
</dbReference>